<keyword evidence="2" id="KW-1133">Transmembrane helix</keyword>
<dbReference type="SUPFAM" id="SSF55729">
    <property type="entry name" value="Acyl-CoA N-acyltransferases (Nat)"/>
    <property type="match status" value="1"/>
</dbReference>
<name>A0AAN6YW34_9PEZI</name>
<dbReference type="EMBL" id="MU853334">
    <property type="protein sequence ID" value="KAK4115912.1"/>
    <property type="molecule type" value="Genomic_DNA"/>
</dbReference>
<dbReference type="Proteomes" id="UP001302812">
    <property type="component" value="Unassembled WGS sequence"/>
</dbReference>
<dbReference type="GeneID" id="89937586"/>
<feature type="region of interest" description="Disordered" evidence="1">
    <location>
        <begin position="226"/>
        <end position="297"/>
    </location>
</feature>
<feature type="compositionally biased region" description="Low complexity" evidence="1">
    <location>
        <begin position="51"/>
        <end position="86"/>
    </location>
</feature>
<dbReference type="AlphaFoldDB" id="A0AAN6YW34"/>
<gene>
    <name evidence="3" type="ORF">N656DRAFT_766180</name>
</gene>
<comment type="caution">
    <text evidence="3">The sequence shown here is derived from an EMBL/GenBank/DDBJ whole genome shotgun (WGS) entry which is preliminary data.</text>
</comment>
<accession>A0AAN6YW34</accession>
<reference evidence="3" key="1">
    <citation type="journal article" date="2023" name="Mol. Phylogenet. Evol.">
        <title>Genome-scale phylogeny and comparative genomics of the fungal order Sordariales.</title>
        <authorList>
            <person name="Hensen N."/>
            <person name="Bonometti L."/>
            <person name="Westerberg I."/>
            <person name="Brannstrom I.O."/>
            <person name="Guillou S."/>
            <person name="Cros-Aarteil S."/>
            <person name="Calhoun S."/>
            <person name="Haridas S."/>
            <person name="Kuo A."/>
            <person name="Mondo S."/>
            <person name="Pangilinan J."/>
            <person name="Riley R."/>
            <person name="LaButti K."/>
            <person name="Andreopoulos B."/>
            <person name="Lipzen A."/>
            <person name="Chen C."/>
            <person name="Yan M."/>
            <person name="Daum C."/>
            <person name="Ng V."/>
            <person name="Clum A."/>
            <person name="Steindorff A."/>
            <person name="Ohm R.A."/>
            <person name="Martin F."/>
            <person name="Silar P."/>
            <person name="Natvig D.O."/>
            <person name="Lalanne C."/>
            <person name="Gautier V."/>
            <person name="Ament-Velasquez S.L."/>
            <person name="Kruys A."/>
            <person name="Hutchinson M.I."/>
            <person name="Powell A.J."/>
            <person name="Barry K."/>
            <person name="Miller A.N."/>
            <person name="Grigoriev I.V."/>
            <person name="Debuchy R."/>
            <person name="Gladieux P."/>
            <person name="Hiltunen Thoren M."/>
            <person name="Johannesson H."/>
        </authorList>
    </citation>
    <scope>NUCLEOTIDE SEQUENCE</scope>
    <source>
        <strain evidence="3">CBS 508.74</strain>
    </source>
</reference>
<feature type="region of interest" description="Disordered" evidence="1">
    <location>
        <begin position="51"/>
        <end position="88"/>
    </location>
</feature>
<dbReference type="RefSeq" id="XP_064673482.1">
    <property type="nucleotide sequence ID" value="XM_064813461.1"/>
</dbReference>
<proteinExistence type="predicted"/>
<reference evidence="3" key="2">
    <citation type="submission" date="2023-05" db="EMBL/GenBank/DDBJ databases">
        <authorList>
            <consortium name="Lawrence Berkeley National Laboratory"/>
            <person name="Steindorff A."/>
            <person name="Hensen N."/>
            <person name="Bonometti L."/>
            <person name="Westerberg I."/>
            <person name="Brannstrom I.O."/>
            <person name="Guillou S."/>
            <person name="Cros-Aarteil S."/>
            <person name="Calhoun S."/>
            <person name="Haridas S."/>
            <person name="Kuo A."/>
            <person name="Mondo S."/>
            <person name="Pangilinan J."/>
            <person name="Riley R."/>
            <person name="Labutti K."/>
            <person name="Andreopoulos B."/>
            <person name="Lipzen A."/>
            <person name="Chen C."/>
            <person name="Yanf M."/>
            <person name="Daum C."/>
            <person name="Ng V."/>
            <person name="Clum A."/>
            <person name="Ohm R."/>
            <person name="Martin F."/>
            <person name="Silar P."/>
            <person name="Natvig D."/>
            <person name="Lalanne C."/>
            <person name="Gautier V."/>
            <person name="Ament-Velasquez S.L."/>
            <person name="Kruys A."/>
            <person name="Hutchinson M.I."/>
            <person name="Powell A.J."/>
            <person name="Barry K."/>
            <person name="Miller A.N."/>
            <person name="Grigoriev I.V."/>
            <person name="Debuchy R."/>
            <person name="Gladieux P."/>
            <person name="Thoren M.H."/>
            <person name="Johannesson H."/>
        </authorList>
    </citation>
    <scope>NUCLEOTIDE SEQUENCE</scope>
    <source>
        <strain evidence="3">CBS 508.74</strain>
    </source>
</reference>
<keyword evidence="2" id="KW-0812">Transmembrane</keyword>
<evidence type="ECO:0000313" key="4">
    <source>
        <dbReference type="Proteomes" id="UP001302812"/>
    </source>
</evidence>
<sequence>MAGSGAVTELNLSAANTSTIVDRINSMPALKTSAAFFTFLRANLVLTHSTTPSTVSTPNLGPYPSQSLPPLSPSPLSASTPLGPAALEDDDPPPLSLEILTSRADKAAALKLVADSIAQQRQQAAMSLIFHPLPLAGLLAVLAAIYRYAWAHHDHNHHHDPGTAMLLASGAVTSYLLAIRLATSGYLRAAEALSWDFLADNDVVIGTRFGGEVIGALILRLERPGSSNPHISSPLSTTTSTTAYSHSRTSSISSSSSTSTSSSPSASNHHNHSNHSNRRKPHSRQNSRRGGGKGVIRAWTTKLRYRGRGVGGDMLREAVRLTRERRGRGAQVGFAREHANSVAVLPELFNRGLRQREMRAARALEAVLAAWEGGRRR</sequence>
<feature type="compositionally biased region" description="Low complexity" evidence="1">
    <location>
        <begin position="232"/>
        <end position="268"/>
    </location>
</feature>
<dbReference type="InterPro" id="IPR016181">
    <property type="entry name" value="Acyl_CoA_acyltransferase"/>
</dbReference>
<protein>
    <submittedName>
        <fullName evidence="3">Uncharacterized protein</fullName>
    </submittedName>
</protein>
<feature type="transmembrane region" description="Helical" evidence="2">
    <location>
        <begin position="128"/>
        <end position="149"/>
    </location>
</feature>
<keyword evidence="2" id="KW-0472">Membrane</keyword>
<evidence type="ECO:0000256" key="1">
    <source>
        <dbReference type="SAM" id="MobiDB-lite"/>
    </source>
</evidence>
<organism evidence="3 4">
    <name type="scientific">Canariomyces notabilis</name>
    <dbReference type="NCBI Taxonomy" id="2074819"/>
    <lineage>
        <taxon>Eukaryota</taxon>
        <taxon>Fungi</taxon>
        <taxon>Dikarya</taxon>
        <taxon>Ascomycota</taxon>
        <taxon>Pezizomycotina</taxon>
        <taxon>Sordariomycetes</taxon>
        <taxon>Sordariomycetidae</taxon>
        <taxon>Sordariales</taxon>
        <taxon>Chaetomiaceae</taxon>
        <taxon>Canariomyces</taxon>
    </lineage>
</organism>
<keyword evidence="4" id="KW-1185">Reference proteome</keyword>
<evidence type="ECO:0000313" key="3">
    <source>
        <dbReference type="EMBL" id="KAK4115912.1"/>
    </source>
</evidence>
<feature type="transmembrane region" description="Helical" evidence="2">
    <location>
        <begin position="161"/>
        <end position="179"/>
    </location>
</feature>
<evidence type="ECO:0000256" key="2">
    <source>
        <dbReference type="SAM" id="Phobius"/>
    </source>
</evidence>
<feature type="compositionally biased region" description="Basic residues" evidence="1">
    <location>
        <begin position="269"/>
        <end position="291"/>
    </location>
</feature>